<gene>
    <name evidence="1" type="ORF">BECKTC1821E_GA0114239_102120</name>
</gene>
<evidence type="ECO:0000313" key="1">
    <source>
        <dbReference type="EMBL" id="VFK42788.1"/>
    </source>
</evidence>
<reference evidence="1" key="1">
    <citation type="submission" date="2019-02" db="EMBL/GenBank/DDBJ databases">
        <authorList>
            <person name="Gruber-Vodicka R. H."/>
            <person name="Seah K. B. B."/>
        </authorList>
    </citation>
    <scope>NUCLEOTIDE SEQUENCE</scope>
    <source>
        <strain evidence="1">BECK_BZ125</strain>
    </source>
</reference>
<protein>
    <submittedName>
        <fullName evidence="1">Uncharacterized protein</fullName>
    </submittedName>
</protein>
<proteinExistence type="predicted"/>
<sequence length="46" mass="5303">MMPTAFRLGPYRFFFYSGDGDETCTCPRRAERKGREILGEAGKVER</sequence>
<dbReference type="EMBL" id="CAADFT010000021">
    <property type="protein sequence ID" value="VFK42788.1"/>
    <property type="molecule type" value="Genomic_DNA"/>
</dbReference>
<accession>A0A450YMN6</accession>
<organism evidence="1">
    <name type="scientific">Candidatus Kentrum sp. TC</name>
    <dbReference type="NCBI Taxonomy" id="2126339"/>
    <lineage>
        <taxon>Bacteria</taxon>
        <taxon>Pseudomonadati</taxon>
        <taxon>Pseudomonadota</taxon>
        <taxon>Gammaproteobacteria</taxon>
        <taxon>Candidatus Kentrum</taxon>
    </lineage>
</organism>
<dbReference type="AlphaFoldDB" id="A0A450YMN6"/>
<name>A0A450YMN6_9GAMM</name>